<accession>A0A9W5W894</accession>
<protein>
    <submittedName>
        <fullName evidence="1">Uncharacterized protein</fullName>
    </submittedName>
</protein>
<dbReference type="Proteomes" id="UP000053750">
    <property type="component" value="Unassembled WGS sequence"/>
</dbReference>
<sequence>MTCPLFLFLLLPAGVSLQYADQLLGHKAVRNDIRMAGFAETVPLHVGRNIRIAVFPFVARTRR</sequence>
<evidence type="ECO:0000313" key="1">
    <source>
        <dbReference type="EMBL" id="EXX90422.1"/>
    </source>
</evidence>
<keyword evidence="2" id="KW-1185">Reference proteome</keyword>
<reference evidence="1 2" key="1">
    <citation type="submission" date="2014-02" db="EMBL/GenBank/DDBJ databases">
        <title>Genome sequence of Paenibacillus darwinianus reveals adaptive mechanisms for survival in Antarctic soils.</title>
        <authorList>
            <person name="Dsouza M."/>
            <person name="Taylor M.W."/>
            <person name="Turner S.J."/>
            <person name="Aislabie J."/>
        </authorList>
    </citation>
    <scope>NUCLEOTIDE SEQUENCE [LARGE SCALE GENOMIC DNA]</scope>
    <source>
        <strain evidence="1 2">CE1</strain>
    </source>
</reference>
<dbReference type="EMBL" id="JFHU01000064">
    <property type="protein sequence ID" value="EXX90422.1"/>
    <property type="molecule type" value="Genomic_DNA"/>
</dbReference>
<organism evidence="1 2">
    <name type="scientific">Paenibacillus darwinianus</name>
    <dbReference type="NCBI Taxonomy" id="1380763"/>
    <lineage>
        <taxon>Bacteria</taxon>
        <taxon>Bacillati</taxon>
        <taxon>Bacillota</taxon>
        <taxon>Bacilli</taxon>
        <taxon>Bacillales</taxon>
        <taxon>Paenibacillaceae</taxon>
        <taxon>Paenibacillus</taxon>
    </lineage>
</organism>
<evidence type="ECO:0000313" key="2">
    <source>
        <dbReference type="Proteomes" id="UP000053750"/>
    </source>
</evidence>
<name>A0A9W5W894_9BACL</name>
<dbReference type="AlphaFoldDB" id="A0A9W5W894"/>
<gene>
    <name evidence="1" type="ORF">BG53_13695</name>
</gene>
<comment type="caution">
    <text evidence="1">The sequence shown here is derived from an EMBL/GenBank/DDBJ whole genome shotgun (WGS) entry which is preliminary data.</text>
</comment>
<proteinExistence type="predicted"/>